<comment type="caution">
    <text evidence="1">The sequence shown here is derived from an EMBL/GenBank/DDBJ whole genome shotgun (WGS) entry which is preliminary data.</text>
</comment>
<proteinExistence type="predicted"/>
<name>A0A813KU22_POLGL</name>
<evidence type="ECO:0000313" key="2">
    <source>
        <dbReference type="Proteomes" id="UP000626109"/>
    </source>
</evidence>
<reference evidence="1" key="1">
    <citation type="submission" date="2021-02" db="EMBL/GenBank/DDBJ databases">
        <authorList>
            <person name="Dougan E. K."/>
            <person name="Rhodes N."/>
            <person name="Thang M."/>
            <person name="Chan C."/>
        </authorList>
    </citation>
    <scope>NUCLEOTIDE SEQUENCE</scope>
</reference>
<organism evidence="1 2">
    <name type="scientific">Polarella glacialis</name>
    <name type="common">Dinoflagellate</name>
    <dbReference type="NCBI Taxonomy" id="89957"/>
    <lineage>
        <taxon>Eukaryota</taxon>
        <taxon>Sar</taxon>
        <taxon>Alveolata</taxon>
        <taxon>Dinophyceae</taxon>
        <taxon>Suessiales</taxon>
        <taxon>Suessiaceae</taxon>
        <taxon>Polarella</taxon>
    </lineage>
</organism>
<dbReference type="AlphaFoldDB" id="A0A813KU22"/>
<sequence length="302" mass="33189">MELASSHQVKTQLSVHRGEGLSAMSCPLMRPFTCGGCRDKLHTNYSRGSGKRHACSLHTLLDSPAVKVTRDTTPDQCSITSSRSIPFHMCLLRLWDPLPSPGGRSSMLVTRHFTPPLHAVKGTLLGKVHLYSFEERQAEILAAFSDEGVRGLYLDQENGYATLTDGCKGWRHASPHLQAGAVNFRSLDRKNTQSVKHVLQRGPWACVLFPISSTVVNVTRQEHHHRAFKLFDFGNSSEVAPCDFDGETLAIVDRSRAPLPQTIDGSNFSACSGAVSQYSRSVGGDWKFAADVLVTLPEFVRA</sequence>
<dbReference type="Proteomes" id="UP000626109">
    <property type="component" value="Unassembled WGS sequence"/>
</dbReference>
<evidence type="ECO:0000313" key="1">
    <source>
        <dbReference type="EMBL" id="CAE8712297.1"/>
    </source>
</evidence>
<dbReference type="EMBL" id="CAJNNW010032302">
    <property type="protein sequence ID" value="CAE8712297.1"/>
    <property type="molecule type" value="Genomic_DNA"/>
</dbReference>
<accession>A0A813KU22</accession>
<gene>
    <name evidence="1" type="ORF">PGLA2088_LOCUS36974</name>
</gene>
<protein>
    <submittedName>
        <fullName evidence="1">Uncharacterized protein</fullName>
    </submittedName>
</protein>